<dbReference type="KEGG" id="cmic:caldi_02130"/>
<evidence type="ECO:0000256" key="2">
    <source>
        <dbReference type="ARBA" id="ARBA00023015"/>
    </source>
</evidence>
<evidence type="ECO:0000256" key="1">
    <source>
        <dbReference type="ARBA" id="ARBA00010641"/>
    </source>
</evidence>
<dbReference type="EMBL" id="AP025628">
    <property type="protein sequence ID" value="BDG59123.1"/>
    <property type="molecule type" value="Genomic_DNA"/>
</dbReference>
<dbReference type="InterPro" id="IPR013325">
    <property type="entry name" value="RNA_pol_sigma_r2"/>
</dbReference>
<protein>
    <submittedName>
        <fullName evidence="8">RNA polymerase sigma factor</fullName>
    </submittedName>
</protein>
<dbReference type="CDD" id="cd06171">
    <property type="entry name" value="Sigma70_r4"/>
    <property type="match status" value="1"/>
</dbReference>
<dbReference type="GO" id="GO:0016987">
    <property type="term" value="F:sigma factor activity"/>
    <property type="evidence" value="ECO:0007669"/>
    <property type="project" value="UniProtKB-KW"/>
</dbReference>
<dbReference type="AlphaFoldDB" id="A0AA35CIU2"/>
<dbReference type="PANTHER" id="PTHR43133">
    <property type="entry name" value="RNA POLYMERASE ECF-TYPE SIGMA FACTO"/>
    <property type="match status" value="1"/>
</dbReference>
<evidence type="ECO:0000259" key="7">
    <source>
        <dbReference type="Pfam" id="PF08281"/>
    </source>
</evidence>
<dbReference type="Pfam" id="PF04542">
    <property type="entry name" value="Sigma70_r2"/>
    <property type="match status" value="1"/>
</dbReference>
<dbReference type="Gene3D" id="1.10.10.10">
    <property type="entry name" value="Winged helix-like DNA-binding domain superfamily/Winged helix DNA-binding domain"/>
    <property type="match status" value="1"/>
</dbReference>
<evidence type="ECO:0000313" key="9">
    <source>
        <dbReference type="Proteomes" id="UP001163687"/>
    </source>
</evidence>
<dbReference type="InterPro" id="IPR014284">
    <property type="entry name" value="RNA_pol_sigma-70_dom"/>
</dbReference>
<comment type="similarity">
    <text evidence="1">Belongs to the sigma-70 factor family. ECF subfamily.</text>
</comment>
<evidence type="ECO:0000256" key="5">
    <source>
        <dbReference type="SAM" id="MobiDB-lite"/>
    </source>
</evidence>
<dbReference type="Gene3D" id="1.10.1740.10">
    <property type="match status" value="1"/>
</dbReference>
<keyword evidence="3" id="KW-0731">Sigma factor</keyword>
<dbReference type="GO" id="GO:0003677">
    <property type="term" value="F:DNA binding"/>
    <property type="evidence" value="ECO:0007669"/>
    <property type="project" value="InterPro"/>
</dbReference>
<dbReference type="SUPFAM" id="SSF88946">
    <property type="entry name" value="Sigma2 domain of RNA polymerase sigma factors"/>
    <property type="match status" value="1"/>
</dbReference>
<dbReference type="InterPro" id="IPR036388">
    <property type="entry name" value="WH-like_DNA-bd_sf"/>
</dbReference>
<dbReference type="InterPro" id="IPR007627">
    <property type="entry name" value="RNA_pol_sigma70_r2"/>
</dbReference>
<evidence type="ECO:0000256" key="4">
    <source>
        <dbReference type="ARBA" id="ARBA00023163"/>
    </source>
</evidence>
<organism evidence="8 9">
    <name type="scientific">Caldinitratiruptor microaerophilus</name>
    <dbReference type="NCBI Taxonomy" id="671077"/>
    <lineage>
        <taxon>Bacteria</taxon>
        <taxon>Bacillati</taxon>
        <taxon>Bacillota</taxon>
        <taxon>Clostridia</taxon>
        <taxon>Eubacteriales</taxon>
        <taxon>Symbiobacteriaceae</taxon>
        <taxon>Caldinitratiruptor</taxon>
    </lineage>
</organism>
<proteinExistence type="inferred from homology"/>
<feature type="region of interest" description="Disordered" evidence="5">
    <location>
        <begin position="1"/>
        <end position="34"/>
    </location>
</feature>
<sequence length="202" mass="23173">MAQLVPFRSFRHPSRPGPESARSAGEEGSAEDRGEAHEDAFAALMQRYREALRAFTFRLVGDPYVAEEICQDTLLKAWQQATSFRVEAHLRAWLFRVARNSAIDHLRRRRPCTEELGQGHPDPATLPEEEVERAWVISCLGEALSRLPPVYREVVELRYFQQLEYAEIARILEIPLGTVKSRLAYALNRLSKILREQGVDRC</sequence>
<dbReference type="InterPro" id="IPR039425">
    <property type="entry name" value="RNA_pol_sigma-70-like"/>
</dbReference>
<dbReference type="RefSeq" id="WP_264843238.1">
    <property type="nucleotide sequence ID" value="NZ_AP025628.1"/>
</dbReference>
<dbReference type="PANTHER" id="PTHR43133:SF62">
    <property type="entry name" value="RNA POLYMERASE SIGMA FACTOR SIGZ"/>
    <property type="match status" value="1"/>
</dbReference>
<evidence type="ECO:0000313" key="8">
    <source>
        <dbReference type="EMBL" id="BDG59123.1"/>
    </source>
</evidence>
<dbReference type="InterPro" id="IPR013249">
    <property type="entry name" value="RNA_pol_sigma70_r4_t2"/>
</dbReference>
<dbReference type="GO" id="GO:0006352">
    <property type="term" value="P:DNA-templated transcription initiation"/>
    <property type="evidence" value="ECO:0007669"/>
    <property type="project" value="InterPro"/>
</dbReference>
<dbReference type="Proteomes" id="UP001163687">
    <property type="component" value="Chromosome"/>
</dbReference>
<keyword evidence="2" id="KW-0805">Transcription regulation</keyword>
<dbReference type="InterPro" id="IPR013324">
    <property type="entry name" value="RNA_pol_sigma_r3/r4-like"/>
</dbReference>
<keyword evidence="9" id="KW-1185">Reference proteome</keyword>
<gene>
    <name evidence="8" type="primary">rpoE</name>
    <name evidence="8" type="ORF">caldi_02130</name>
</gene>
<evidence type="ECO:0000256" key="3">
    <source>
        <dbReference type="ARBA" id="ARBA00023082"/>
    </source>
</evidence>
<dbReference type="SUPFAM" id="SSF88659">
    <property type="entry name" value="Sigma3 and sigma4 domains of RNA polymerase sigma factors"/>
    <property type="match status" value="1"/>
</dbReference>
<keyword evidence="4" id="KW-0804">Transcription</keyword>
<dbReference type="Pfam" id="PF08281">
    <property type="entry name" value="Sigma70_r4_2"/>
    <property type="match status" value="1"/>
</dbReference>
<dbReference type="NCBIfam" id="TIGR02937">
    <property type="entry name" value="sigma70-ECF"/>
    <property type="match status" value="1"/>
</dbReference>
<feature type="domain" description="RNA polymerase sigma-70 region 2" evidence="6">
    <location>
        <begin position="44"/>
        <end position="110"/>
    </location>
</feature>
<reference evidence="8" key="1">
    <citation type="submission" date="2022-03" db="EMBL/GenBank/DDBJ databases">
        <title>Complete genome sequence of Caldinitratiruptor microaerophilus.</title>
        <authorList>
            <person name="Mukaiyama R."/>
            <person name="Nishiyama T."/>
            <person name="Ueda K."/>
        </authorList>
    </citation>
    <scope>NUCLEOTIDE SEQUENCE</scope>
    <source>
        <strain evidence="8">JCM 16183</strain>
    </source>
</reference>
<feature type="domain" description="RNA polymerase sigma factor 70 region 4 type 2" evidence="7">
    <location>
        <begin position="139"/>
        <end position="190"/>
    </location>
</feature>
<evidence type="ECO:0000259" key="6">
    <source>
        <dbReference type="Pfam" id="PF04542"/>
    </source>
</evidence>
<accession>A0AA35CIU2</accession>
<name>A0AA35CIU2_9FIRM</name>